<evidence type="ECO:0000256" key="9">
    <source>
        <dbReference type="PROSITE-ProRule" id="PRU00176"/>
    </source>
</evidence>
<accession>A0A452DQG5</accession>
<dbReference type="Proteomes" id="UP000291000">
    <property type="component" value="Chromosome 3"/>
</dbReference>
<dbReference type="Gene3D" id="3.30.70.330">
    <property type="match status" value="1"/>
</dbReference>
<reference evidence="12 13" key="1">
    <citation type="submission" date="2016-04" db="EMBL/GenBank/DDBJ databases">
        <title>Polished mammalian reference genomes with single-molecule sequencing and chromosome conformation capture applied to the Capra hircus genome.</title>
        <authorList>
            <person name="Bickhart D.M."/>
            <person name="Koren S."/>
            <person name="Rosen B."/>
            <person name="Hastie A."/>
            <person name="Liachko I."/>
            <person name="Sullivan S.T."/>
            <person name="Burton J."/>
            <person name="Sayre B.L."/>
            <person name="Huson H.J."/>
            <person name="Lee J."/>
            <person name="Lam E."/>
            <person name="Kelley C.M."/>
            <person name="Hutchison J.L."/>
            <person name="Zhou Y."/>
            <person name="Sun J."/>
            <person name="Crisa A."/>
            <person name="Schwartz J.C."/>
            <person name="Hammond J.A."/>
            <person name="Schroeder S.G."/>
            <person name="Liu G.E."/>
            <person name="Dunham M."/>
            <person name="Shendure J."/>
            <person name="Sonstegard T.S."/>
            <person name="Phillippy A.M."/>
            <person name="Van Tassell C.P."/>
            <person name="Smith T.P."/>
        </authorList>
    </citation>
    <scope>NUCLEOTIDE SEQUENCE [LARGE SCALE GENOMIC DNA]</scope>
</reference>
<dbReference type="GO" id="GO:0045171">
    <property type="term" value="C:intercellular bridge"/>
    <property type="evidence" value="ECO:0007669"/>
    <property type="project" value="Ensembl"/>
</dbReference>
<dbReference type="InterPro" id="IPR056870">
    <property type="entry name" value="TTC3/DZIP3/RBM44-like_helical"/>
</dbReference>
<dbReference type="AlphaFoldDB" id="A0A452DQG5"/>
<evidence type="ECO:0000256" key="10">
    <source>
        <dbReference type="SAM" id="MobiDB-lite"/>
    </source>
</evidence>
<evidence type="ECO:0000256" key="3">
    <source>
        <dbReference type="ARBA" id="ARBA00022553"/>
    </source>
</evidence>
<dbReference type="SMART" id="SM00360">
    <property type="entry name" value="RRM"/>
    <property type="match status" value="1"/>
</dbReference>
<comment type="subunit">
    <text evidence="6">Homodimer. Interacts with TEX14.</text>
</comment>
<gene>
    <name evidence="12" type="primary">RBM44</name>
</gene>
<feature type="region of interest" description="Disordered" evidence="10">
    <location>
        <begin position="768"/>
        <end position="787"/>
    </location>
</feature>
<feature type="compositionally biased region" description="Basic and acidic residues" evidence="10">
    <location>
        <begin position="771"/>
        <end position="780"/>
    </location>
</feature>
<dbReference type="InterPro" id="IPR012677">
    <property type="entry name" value="Nucleotide-bd_a/b_plait_sf"/>
</dbReference>
<dbReference type="GO" id="GO:0000398">
    <property type="term" value="P:mRNA splicing, via spliceosome"/>
    <property type="evidence" value="ECO:0007669"/>
    <property type="project" value="TreeGrafter"/>
</dbReference>
<dbReference type="EMBL" id="LWLT01000004">
    <property type="status" value="NOT_ANNOTATED_CDS"/>
    <property type="molecule type" value="Genomic_DNA"/>
</dbReference>
<evidence type="ECO:0000313" key="13">
    <source>
        <dbReference type="Proteomes" id="UP000291000"/>
    </source>
</evidence>
<feature type="compositionally biased region" description="Polar residues" evidence="10">
    <location>
        <begin position="938"/>
        <end position="955"/>
    </location>
</feature>
<dbReference type="PANTHER" id="PTHR48026">
    <property type="entry name" value="HOMOLOGOUS TO DROSOPHILA SQD (SQUID) PROTEIN"/>
    <property type="match status" value="1"/>
</dbReference>
<sequence length="1081" mass="122174">MQATAVVETASDKGYNNNGRNIQKDEPSQHKKENLLSPNGCKEAKLTFPNDYYDSLAFKRRANDKEISSIDKIDLLEPSFTMSSDTNIESAHSQSSEFEDSIDYAFLNETYTIHYSESKLKSESLIHLNSELDSEMQKREEVFFDILEHEGNKTTDLERIYKISYDDYKKAAEDVQKPDIDEDSQQEYHSAEEQECINNHLSFDQAKTLDIPNLEVLRLRNSGCEVKCASNLEDSHVKLESNSSISLDSVDVYGREDSPHVSTFQNSVMLRAFHEPKYGKRKEQETSVMLHTVLDEVVLRSSHLEHKESQSKGFLNPQKALKTKIYTRKMNPQLTESKDSIGNVIVEDKMLQHLDNPGTLPQDKDLETLLQSCKDCQTSSVFDDSVISACGYSHYESLQSTPNPALDVSITLPRSAIRDNRAVEESGSLKVANGNTISKAHFHNMERPCPKSVTDAASCTVTIDQMVDVSTDFRACFTASKATSARSSVVSTSSNTEITMMNKKRPSEWQSEKQRSVACNTDWSYIQDTEDPQMAMTKGPAGKSLSVDNLKSNGNVLNKDSLELKTFEFTDLKKHSERESQLPKEVEKNLPSKCCQQIMQRAIQAESHLLNVHYQLCRRHCSDIYRLVMEDREGLNRNLSSNSTKKDLGSALLSVLGDLKVRYMNLKEKINKGIPLEELPPLSIESRLLSAFSTFAFRVCIYVLQMKFLLRLDRKHFKSFFFPSFSLQLMKEESHIFSGADSELDHQSTHDDGSSSLKKTLSQTSLLLDNGHPKQDKSPREGGLQNDDIDVDLSQLKLDDKDCKNYREVSEDWFDAKENLTGADFSGIQENQIEQDKGDPKFTLEIKNVEPLRRDKGYLMHVGGLCPSVSEADLRSYFQKYEISDISIYDSSPNYRYASLAFKKNSDAKMAVKEMNGIEIKGKSVNVRLVKTPGEYTSPLSSKNGNKVSFSNLEKSTSKEISPPSSISRLPRTRPRQLGSEQDSEFFPFDQKGVKKNCKQIESTKLLPDTPIQFIPPKTLNLRSFTKIIKRLAELHPEVSRDHIIDALQEVRVNHKGFLNGLSINSIVEMTSSVLENSASS</sequence>
<evidence type="ECO:0000256" key="7">
    <source>
        <dbReference type="ARBA" id="ARBA00067961"/>
    </source>
</evidence>
<evidence type="ECO:0000256" key="8">
    <source>
        <dbReference type="ARBA" id="ARBA00075588"/>
    </source>
</evidence>
<dbReference type="Ensembl" id="ENSCHIT00000005794.1">
    <property type="protein sequence ID" value="ENSCHIP00000001978.1"/>
    <property type="gene ID" value="ENSCHIG00000004353.1"/>
</dbReference>
<dbReference type="SUPFAM" id="SSF54928">
    <property type="entry name" value="RNA-binding domain, RBD"/>
    <property type="match status" value="1"/>
</dbReference>
<dbReference type="PANTHER" id="PTHR48026:SF8">
    <property type="entry name" value="RNA-BINDING PROTEIN 44"/>
    <property type="match status" value="1"/>
</dbReference>
<dbReference type="FunFam" id="3.30.70.330:FF:000720">
    <property type="entry name" value="RBM44 isoform 2"/>
    <property type="match status" value="1"/>
</dbReference>
<dbReference type="InterPro" id="IPR000504">
    <property type="entry name" value="RRM_dom"/>
</dbReference>
<dbReference type="GO" id="GO:0071013">
    <property type="term" value="C:catalytic step 2 spliceosome"/>
    <property type="evidence" value="ECO:0007669"/>
    <property type="project" value="TreeGrafter"/>
</dbReference>
<feature type="region of interest" description="Disordered" evidence="10">
    <location>
        <begin position="1"/>
        <end position="38"/>
    </location>
</feature>
<comment type="subcellular location">
    <subcellularLocation>
        <location evidence="1">Cytoplasm</location>
    </subcellularLocation>
</comment>
<dbReference type="GO" id="GO:0003730">
    <property type="term" value="F:mRNA 3'-UTR binding"/>
    <property type="evidence" value="ECO:0007669"/>
    <property type="project" value="TreeGrafter"/>
</dbReference>
<proteinExistence type="predicted"/>
<evidence type="ECO:0000259" key="11">
    <source>
        <dbReference type="PROSITE" id="PS50102"/>
    </source>
</evidence>
<keyword evidence="13" id="KW-1185">Reference proteome</keyword>
<dbReference type="STRING" id="9925.ENSCHIP00000001978"/>
<dbReference type="GeneTree" id="ENSGT00390000016508"/>
<evidence type="ECO:0000313" key="12">
    <source>
        <dbReference type="Ensembl" id="ENSCHIP00000001978.1"/>
    </source>
</evidence>
<protein>
    <recommendedName>
        <fullName evidence="7">RNA-binding protein 44</fullName>
    </recommendedName>
    <alternativeName>
        <fullName evidence="8">RNA-binding motif protein 44</fullName>
    </alternativeName>
</protein>
<evidence type="ECO:0000256" key="6">
    <source>
        <dbReference type="ARBA" id="ARBA00065541"/>
    </source>
</evidence>
<dbReference type="PROSITE" id="PS50102">
    <property type="entry name" value="RRM"/>
    <property type="match status" value="1"/>
</dbReference>
<dbReference type="Pfam" id="PF24905">
    <property type="entry name" value="TTC3_9th"/>
    <property type="match status" value="1"/>
</dbReference>
<comment type="function">
    <text evidence="5">Component of intercellular bridges during meiosis. Intercellular bridges are evolutionarily conserved structures that connect differentiating germ cells. Not required for fertility.</text>
</comment>
<keyword evidence="4 9" id="KW-0694">RNA-binding</keyword>
<evidence type="ECO:0000256" key="5">
    <source>
        <dbReference type="ARBA" id="ARBA00054539"/>
    </source>
</evidence>
<evidence type="ECO:0000256" key="2">
    <source>
        <dbReference type="ARBA" id="ARBA00022490"/>
    </source>
</evidence>
<dbReference type="Pfam" id="PF00076">
    <property type="entry name" value="RRM_1"/>
    <property type="match status" value="1"/>
</dbReference>
<feature type="compositionally biased region" description="Basic and acidic residues" evidence="10">
    <location>
        <begin position="22"/>
        <end position="34"/>
    </location>
</feature>
<dbReference type="OMA" id="EVRINHK"/>
<dbReference type="GO" id="GO:0005737">
    <property type="term" value="C:cytoplasm"/>
    <property type="evidence" value="ECO:0007669"/>
    <property type="project" value="UniProtKB-SubCell"/>
</dbReference>
<name>A0A452DQG5_CAPHI</name>
<evidence type="ECO:0000256" key="1">
    <source>
        <dbReference type="ARBA" id="ARBA00004496"/>
    </source>
</evidence>
<reference evidence="12" key="3">
    <citation type="submission" date="2025-09" db="UniProtKB">
        <authorList>
            <consortium name="Ensembl"/>
        </authorList>
    </citation>
    <scope>IDENTIFICATION</scope>
</reference>
<feature type="region of interest" description="Disordered" evidence="10">
    <location>
        <begin position="935"/>
        <end position="984"/>
    </location>
</feature>
<keyword evidence="3" id="KW-0597">Phosphoprotein</keyword>
<feature type="domain" description="RRM" evidence="11">
    <location>
        <begin position="858"/>
        <end position="932"/>
    </location>
</feature>
<dbReference type="GO" id="GO:0042803">
    <property type="term" value="F:protein homodimerization activity"/>
    <property type="evidence" value="ECO:0007669"/>
    <property type="project" value="Ensembl"/>
</dbReference>
<reference evidence="12" key="2">
    <citation type="submission" date="2025-08" db="UniProtKB">
        <authorList>
            <consortium name="Ensembl"/>
        </authorList>
    </citation>
    <scope>IDENTIFICATION</scope>
</reference>
<keyword evidence="2" id="KW-0963">Cytoplasm</keyword>
<dbReference type="InterPro" id="IPR035979">
    <property type="entry name" value="RBD_domain_sf"/>
</dbReference>
<evidence type="ECO:0000256" key="4">
    <source>
        <dbReference type="ARBA" id="ARBA00022884"/>
    </source>
</evidence>
<dbReference type="Bgee" id="ENSCHIG00000004353">
    <property type="expression patterns" value="Expressed in testis and 1 other cell type or tissue"/>
</dbReference>
<organism evidence="12 13">
    <name type="scientific">Capra hircus</name>
    <name type="common">Goat</name>
    <dbReference type="NCBI Taxonomy" id="9925"/>
    <lineage>
        <taxon>Eukaryota</taxon>
        <taxon>Metazoa</taxon>
        <taxon>Chordata</taxon>
        <taxon>Craniata</taxon>
        <taxon>Vertebrata</taxon>
        <taxon>Euteleostomi</taxon>
        <taxon>Mammalia</taxon>
        <taxon>Eutheria</taxon>
        <taxon>Laurasiatheria</taxon>
        <taxon>Artiodactyla</taxon>
        <taxon>Ruminantia</taxon>
        <taxon>Pecora</taxon>
        <taxon>Bovidae</taxon>
        <taxon>Caprinae</taxon>
        <taxon>Capra</taxon>
    </lineage>
</organism>